<dbReference type="CDD" id="cd00198">
    <property type="entry name" value="vWFA"/>
    <property type="match status" value="1"/>
</dbReference>
<sequence>MSFVTLGALLVALLVGAPVAAHLLRRRRAEERPFPPARLVPPTPPTARRRSLLEDRALFSTRALSVLALAVLGATPLLRCSHLALSRKAGASVALAIVIDDSLSMRAPVDRAGGADARAAQESGAPSRFERALEAARELAGGLAPGDAAAVVLAGAPARVALASTTNLAAVSEALAAVAPSDRATDLDGALDLARDLLRGLPQGDKRIVLLSDLADGSPGAPPIAGSPDIATWVPLEELEAGGEDCGIVRADRSGQRARIRVVCTAAAGEGGDGLAGAGRDGGAAPPAPAGSAAGAAGATAAARRSLEVRAGDVVLGKVALDPRLRAEEISLDLPAETPEILTAALTGGDAIAADDRAPLLSAGGPLSIAAVVDPAITHVETGGPPPLEQALSALDLDAQVRPLPSVPEHEGELSAHAGLIVDDAPGFTPEVRRSLAAWVERGGVALLTLGPRAAAAPLGAGFEPLVPGVVRWSASPARGVDPATAGWLGPSAAGLTDVAPRGRATLDAAASEGAEVLARWKDGAPFLVRRPLGRGVVLFMTLPFSTEESDVALRPAFLSLLDGFVGAARARGGARRLAAGDTWTFDGYRDVKVERVRYDGGPGAASSAPREALPVAEVERRLRVSPPLAGLYELTLDGERSTRVVSIPEREIDLRPRRVAQSARAAELGGMSASIDASPYVALVLLVLLAAELLLRALGARRAPAEGQAG</sequence>
<feature type="domain" description="VWFA" evidence="2">
    <location>
        <begin position="96"/>
        <end position="213"/>
    </location>
</feature>
<dbReference type="InterPro" id="IPR002035">
    <property type="entry name" value="VWF_A"/>
</dbReference>
<dbReference type="InterPro" id="IPR036465">
    <property type="entry name" value="vWFA_dom_sf"/>
</dbReference>
<dbReference type="SUPFAM" id="SSF52317">
    <property type="entry name" value="Class I glutamine amidotransferase-like"/>
    <property type="match status" value="1"/>
</dbReference>
<dbReference type="RefSeq" id="WP_104977295.1">
    <property type="nucleotide sequence ID" value="NZ_CP012673.1"/>
</dbReference>
<dbReference type="AlphaFoldDB" id="A0A2L0EJ35"/>
<dbReference type="Pfam" id="PF07584">
    <property type="entry name" value="BatA"/>
    <property type="match status" value="1"/>
</dbReference>
<proteinExistence type="predicted"/>
<dbReference type="Proteomes" id="UP000238348">
    <property type="component" value="Chromosome"/>
</dbReference>
<evidence type="ECO:0000259" key="1">
    <source>
        <dbReference type="Pfam" id="PF07584"/>
    </source>
</evidence>
<dbReference type="InterPro" id="IPR029062">
    <property type="entry name" value="Class_I_gatase-like"/>
</dbReference>
<evidence type="ECO:0000313" key="4">
    <source>
        <dbReference type="Proteomes" id="UP000238348"/>
    </source>
</evidence>
<gene>
    <name evidence="3" type="ORF">SOCE26_006940</name>
</gene>
<dbReference type="EMBL" id="CP012673">
    <property type="protein sequence ID" value="AUX39305.1"/>
    <property type="molecule type" value="Genomic_DNA"/>
</dbReference>
<reference evidence="3 4" key="1">
    <citation type="submission" date="2015-09" db="EMBL/GenBank/DDBJ databases">
        <title>Sorangium comparison.</title>
        <authorList>
            <person name="Zaburannyi N."/>
            <person name="Bunk B."/>
            <person name="Overmann J."/>
            <person name="Mueller R."/>
        </authorList>
    </citation>
    <scope>NUCLEOTIDE SEQUENCE [LARGE SCALE GENOMIC DNA]</scope>
    <source>
        <strain evidence="3 4">So ce26</strain>
    </source>
</reference>
<dbReference type="Gene3D" id="3.40.50.880">
    <property type="match status" value="1"/>
</dbReference>
<dbReference type="NCBIfam" id="TIGR02226">
    <property type="entry name" value="two_anch"/>
    <property type="match status" value="1"/>
</dbReference>
<evidence type="ECO:0000259" key="2">
    <source>
        <dbReference type="Pfam" id="PF13519"/>
    </source>
</evidence>
<dbReference type="Gene3D" id="3.40.50.410">
    <property type="entry name" value="von Willebrand factor, type A domain"/>
    <property type="match status" value="1"/>
</dbReference>
<dbReference type="Pfam" id="PF13519">
    <property type="entry name" value="VWA_2"/>
    <property type="match status" value="1"/>
</dbReference>
<name>A0A2L0EJ35_SORCE</name>
<dbReference type="OrthoDB" id="5500636at2"/>
<dbReference type="PANTHER" id="PTHR37464:SF1">
    <property type="entry name" value="BLL2463 PROTEIN"/>
    <property type="match status" value="1"/>
</dbReference>
<evidence type="ECO:0008006" key="5">
    <source>
        <dbReference type="Google" id="ProtNLM"/>
    </source>
</evidence>
<organism evidence="3 4">
    <name type="scientific">Sorangium cellulosum</name>
    <name type="common">Polyangium cellulosum</name>
    <dbReference type="NCBI Taxonomy" id="56"/>
    <lineage>
        <taxon>Bacteria</taxon>
        <taxon>Pseudomonadati</taxon>
        <taxon>Myxococcota</taxon>
        <taxon>Polyangia</taxon>
        <taxon>Polyangiales</taxon>
        <taxon>Polyangiaceae</taxon>
        <taxon>Sorangium</taxon>
    </lineage>
</organism>
<evidence type="ECO:0000313" key="3">
    <source>
        <dbReference type="EMBL" id="AUX39305.1"/>
    </source>
</evidence>
<accession>A0A2L0EJ35</accession>
<dbReference type="InterPro" id="IPR024163">
    <property type="entry name" value="Aerotolerance_reg_N"/>
</dbReference>
<dbReference type="SUPFAM" id="SSF53300">
    <property type="entry name" value="vWA-like"/>
    <property type="match status" value="1"/>
</dbReference>
<protein>
    <recommendedName>
        <fullName evidence="5">VWFA domain-containing protein</fullName>
    </recommendedName>
</protein>
<dbReference type="PANTHER" id="PTHR37464">
    <property type="entry name" value="BLL2463 PROTEIN"/>
    <property type="match status" value="1"/>
</dbReference>
<feature type="domain" description="Aerotolerance regulator N-terminal" evidence="1">
    <location>
        <begin position="1"/>
        <end position="76"/>
    </location>
</feature>
<dbReference type="InterPro" id="IPR011933">
    <property type="entry name" value="Double_TM_dom"/>
</dbReference>